<dbReference type="Proteomes" id="UP000443582">
    <property type="component" value="Unassembled WGS sequence"/>
</dbReference>
<comment type="caution">
    <text evidence="1">The sequence shown here is derived from an EMBL/GenBank/DDBJ whole genome shotgun (WGS) entry which is preliminary data.</text>
</comment>
<evidence type="ECO:0000313" key="2">
    <source>
        <dbReference type="Proteomes" id="UP000443582"/>
    </source>
</evidence>
<dbReference type="RefSeq" id="WP_115362556.1">
    <property type="nucleotide sequence ID" value="NZ_QDKL01000003.1"/>
</dbReference>
<dbReference type="EMBL" id="QDKL01000003">
    <property type="protein sequence ID" value="RZF20591.1"/>
    <property type="molecule type" value="Genomic_DNA"/>
</dbReference>
<protein>
    <recommendedName>
        <fullName evidence="3">Lipoprotein</fullName>
    </recommendedName>
</protein>
<proteinExistence type="predicted"/>
<organism evidence="1 2">
    <name type="scientific">Halobacteriovorax vibrionivorans</name>
    <dbReference type="NCBI Taxonomy" id="2152716"/>
    <lineage>
        <taxon>Bacteria</taxon>
        <taxon>Pseudomonadati</taxon>
        <taxon>Bdellovibrionota</taxon>
        <taxon>Bacteriovoracia</taxon>
        <taxon>Bacteriovoracales</taxon>
        <taxon>Halobacteriovoraceae</taxon>
        <taxon>Halobacteriovorax</taxon>
    </lineage>
</organism>
<keyword evidence="2" id="KW-1185">Reference proteome</keyword>
<evidence type="ECO:0008006" key="3">
    <source>
        <dbReference type="Google" id="ProtNLM"/>
    </source>
</evidence>
<sequence length="231" mass="25307">MKSIGFKLPTFIISLILLLSSCGEYGGGVASLANRNVGDNVEVQSSLDELGASNIRSICSRLRAMRMDLQTITDIESVVFNVKFGSCMSGDSVRDVVAELNANYNGTATLSVKTNQFDVPGTLLESQVQTDLNGVVADFCSAFASNSDVNAVYQNYANQGIVYSFPNTNTFIRSVVIDNSQNKVLVEKQTYIIEENSIADKNVLVERIEYQSQCANKNAKVDIQKLNEYRP</sequence>
<gene>
    <name evidence="1" type="ORF">DAY19_11440</name>
</gene>
<accession>A0ABY0ICA0</accession>
<name>A0ABY0ICA0_9BACT</name>
<reference evidence="2" key="1">
    <citation type="journal article" date="2019" name="Int. J. Syst. Evol. Microbiol.">
        <title>Halobacteriovorax valvorus sp. nov., a novel prokaryotic predator isolated from coastal seawater of China.</title>
        <authorList>
            <person name="Chen M.-X."/>
        </authorList>
    </citation>
    <scope>NUCLEOTIDE SEQUENCE [LARGE SCALE GENOMIC DNA]</scope>
    <source>
        <strain evidence="2">BL9</strain>
    </source>
</reference>
<evidence type="ECO:0000313" key="1">
    <source>
        <dbReference type="EMBL" id="RZF20591.1"/>
    </source>
</evidence>
<dbReference type="PROSITE" id="PS51257">
    <property type="entry name" value="PROKAR_LIPOPROTEIN"/>
    <property type="match status" value="1"/>
</dbReference>